<name>A0A8K0XLF7_9AGAR</name>
<dbReference type="AlphaFoldDB" id="A0A8K0XLF7"/>
<dbReference type="Proteomes" id="UP000813824">
    <property type="component" value="Unassembled WGS sequence"/>
</dbReference>
<sequence>MELMPSLSRSSGLDKDGDSFKNLRTQEQYRDFIQTKVRNRELEVRWPIQSGADLTVVDVKQRDEVEANLLILFRKLREGLLATSRRDPFALEVYETSLHLSILFNSPSQTTSIISHLLPQAYLSPSTSSASPPPLPSSASTSVLLSCLHFLVTAYPSQSRYAEHLASLGSTFLPPTAPHRQWLNDLTRTLRLRNYAKLEMLTNQDALSKLIPLNGSSKFPSSRNLAHDALEAIVEALRAKARETTWSVIRSAYRELHCPSSQVLGPSASDTTDSKNTPSPLAVENSFWLCRSLALHSLVEDGSGGKGEGGTITATTTRVDVVAAWLTQRSTAGEVRLKEGTSDRWIVCKVLPAKG</sequence>
<dbReference type="OrthoDB" id="2100128at2759"/>
<reference evidence="2" key="1">
    <citation type="journal article" date="2021" name="New Phytol.">
        <title>Evolutionary innovations through gain and loss of genes in the ectomycorrhizal Boletales.</title>
        <authorList>
            <person name="Wu G."/>
            <person name="Miyauchi S."/>
            <person name="Morin E."/>
            <person name="Kuo A."/>
            <person name="Drula E."/>
            <person name="Varga T."/>
            <person name="Kohler A."/>
            <person name="Feng B."/>
            <person name="Cao Y."/>
            <person name="Lipzen A."/>
            <person name="Daum C."/>
            <person name="Hundley H."/>
            <person name="Pangilinan J."/>
            <person name="Johnson J."/>
            <person name="Barry K."/>
            <person name="LaButti K."/>
            <person name="Ng V."/>
            <person name="Ahrendt S."/>
            <person name="Min B."/>
            <person name="Choi I.G."/>
            <person name="Park H."/>
            <person name="Plett J.M."/>
            <person name="Magnuson J."/>
            <person name="Spatafora J.W."/>
            <person name="Nagy L.G."/>
            <person name="Henrissat B."/>
            <person name="Grigoriev I.V."/>
            <person name="Yang Z.L."/>
            <person name="Xu J."/>
            <person name="Martin F.M."/>
        </authorList>
    </citation>
    <scope>NUCLEOTIDE SEQUENCE</scope>
    <source>
        <strain evidence="2">KKN 215</strain>
    </source>
</reference>
<evidence type="ECO:0000313" key="3">
    <source>
        <dbReference type="Proteomes" id="UP000813824"/>
    </source>
</evidence>
<comment type="caution">
    <text evidence="2">The sequence shown here is derived from an EMBL/GenBank/DDBJ whole genome shotgun (WGS) entry which is preliminary data.</text>
</comment>
<dbReference type="EMBL" id="JAEVFJ010000044">
    <property type="protein sequence ID" value="KAH8085411.1"/>
    <property type="molecule type" value="Genomic_DNA"/>
</dbReference>
<organism evidence="2 3">
    <name type="scientific">Cristinia sonorae</name>
    <dbReference type="NCBI Taxonomy" id="1940300"/>
    <lineage>
        <taxon>Eukaryota</taxon>
        <taxon>Fungi</taxon>
        <taxon>Dikarya</taxon>
        <taxon>Basidiomycota</taxon>
        <taxon>Agaricomycotina</taxon>
        <taxon>Agaricomycetes</taxon>
        <taxon>Agaricomycetidae</taxon>
        <taxon>Agaricales</taxon>
        <taxon>Pleurotineae</taxon>
        <taxon>Stephanosporaceae</taxon>
        <taxon>Cristinia</taxon>
    </lineage>
</organism>
<feature type="region of interest" description="Disordered" evidence="1">
    <location>
        <begin position="1"/>
        <end position="20"/>
    </location>
</feature>
<keyword evidence="3" id="KW-1185">Reference proteome</keyword>
<accession>A0A8K0XLF7</accession>
<proteinExistence type="predicted"/>
<dbReference type="PANTHER" id="PTHR39398">
    <property type="entry name" value="YALI0F14311P"/>
    <property type="match status" value="1"/>
</dbReference>
<protein>
    <submittedName>
        <fullName evidence="2">Uncharacterized protein</fullName>
    </submittedName>
</protein>
<evidence type="ECO:0000256" key="1">
    <source>
        <dbReference type="SAM" id="MobiDB-lite"/>
    </source>
</evidence>
<gene>
    <name evidence="2" type="ORF">BXZ70DRAFT_1002308</name>
</gene>
<evidence type="ECO:0000313" key="2">
    <source>
        <dbReference type="EMBL" id="KAH8085411.1"/>
    </source>
</evidence>
<dbReference type="PANTHER" id="PTHR39398:SF1">
    <property type="entry name" value="CSN8_PSMD8_EIF3K DOMAIN-CONTAINING PROTEIN"/>
    <property type="match status" value="1"/>
</dbReference>